<evidence type="ECO:0000313" key="4">
    <source>
        <dbReference type="Proteomes" id="UP000279089"/>
    </source>
</evidence>
<dbReference type="AlphaFoldDB" id="A0A3N4MK14"/>
<dbReference type="InterPro" id="IPR029041">
    <property type="entry name" value="FAD-linked_oxidoreductase-like"/>
</dbReference>
<comment type="caution">
    <text evidence="3">The sequence shown here is derived from an EMBL/GenBank/DDBJ whole genome shotgun (WGS) entry which is preliminary data.</text>
</comment>
<dbReference type="OrthoDB" id="1401444at2"/>
<evidence type="ECO:0000256" key="1">
    <source>
        <dbReference type="ARBA" id="ARBA00023002"/>
    </source>
</evidence>
<keyword evidence="4" id="KW-1185">Reference proteome</keyword>
<dbReference type="InterPro" id="IPR002872">
    <property type="entry name" value="Proline_DH_dom"/>
</dbReference>
<protein>
    <submittedName>
        <fullName evidence="3">Proline dehydrogenase</fullName>
    </submittedName>
</protein>
<dbReference type="GO" id="GO:0004657">
    <property type="term" value="F:proline dehydrogenase activity"/>
    <property type="evidence" value="ECO:0007669"/>
    <property type="project" value="InterPro"/>
</dbReference>
<reference evidence="4" key="1">
    <citation type="submission" date="2018-11" db="EMBL/GenBank/DDBJ databases">
        <title>Chitinophaga lutea sp.nov., isolate from arsenic contaminated soil.</title>
        <authorList>
            <person name="Zong Y."/>
        </authorList>
    </citation>
    <scope>NUCLEOTIDE SEQUENCE [LARGE SCALE GENOMIC DNA]</scope>
    <source>
        <strain evidence="4">YLT18</strain>
    </source>
</reference>
<dbReference type="PANTHER" id="PTHR13914">
    <property type="entry name" value="PROLINE OXIDASE"/>
    <property type="match status" value="1"/>
</dbReference>
<proteinExistence type="predicted"/>
<dbReference type="Gene3D" id="3.20.20.220">
    <property type="match status" value="1"/>
</dbReference>
<dbReference type="GO" id="GO:0071949">
    <property type="term" value="F:FAD binding"/>
    <property type="evidence" value="ECO:0007669"/>
    <property type="project" value="TreeGrafter"/>
</dbReference>
<accession>A0A3N4MK14</accession>
<dbReference type="GO" id="GO:0010133">
    <property type="term" value="P:L-proline catabolic process to L-glutamate"/>
    <property type="evidence" value="ECO:0007669"/>
    <property type="project" value="TreeGrafter"/>
</dbReference>
<dbReference type="PANTHER" id="PTHR13914:SF0">
    <property type="entry name" value="PROLINE DEHYDROGENASE 1, MITOCHONDRIAL"/>
    <property type="match status" value="1"/>
</dbReference>
<name>A0A3N4MK14_9BACT</name>
<dbReference type="Proteomes" id="UP000279089">
    <property type="component" value="Unassembled WGS sequence"/>
</dbReference>
<dbReference type="RefSeq" id="WP_120515608.1">
    <property type="nucleotide sequence ID" value="NZ_QXZY01000003.1"/>
</dbReference>
<organism evidence="3 4">
    <name type="scientific">Chitinophaga barathri</name>
    <dbReference type="NCBI Taxonomy" id="1647451"/>
    <lineage>
        <taxon>Bacteria</taxon>
        <taxon>Pseudomonadati</taxon>
        <taxon>Bacteroidota</taxon>
        <taxon>Chitinophagia</taxon>
        <taxon>Chitinophagales</taxon>
        <taxon>Chitinophagaceae</taxon>
        <taxon>Chitinophaga</taxon>
    </lineage>
</organism>
<dbReference type="SUPFAM" id="SSF51730">
    <property type="entry name" value="FAD-linked oxidoreductase"/>
    <property type="match status" value="1"/>
</dbReference>
<gene>
    <name evidence="3" type="ORF">EG028_03445</name>
</gene>
<dbReference type="Pfam" id="PF01619">
    <property type="entry name" value="Pro_dh"/>
    <property type="match status" value="1"/>
</dbReference>
<evidence type="ECO:0000313" key="3">
    <source>
        <dbReference type="EMBL" id="RPD42247.1"/>
    </source>
</evidence>
<sequence length="393" mass="44384">MEKQQPPLSFEDTAIAFEHMSNRALKRANFLFSNIGKPWLVKFGAFATPLAFKLRLPVKGIIKATIFNQFCGGETLEEAVKAAEELGKFGVGVALDYSVEAVEGEDNYDNALPEFLRAIQYATGKPHIPFIPIKVTGFARFELLEKMHNGETLTQEEKEEFERVRKRIHTICAAAAKGKVGVLVDAEESWVQQPVDDLADEMMSLFNRGEVIVYNTFQMYRHDRLDFLHLSFEKAKAAGYLLGAKLVRGAYMEKERKRAEENAYPSPIQPNKDAADEDYDAAVSFCLDHLDHLAVFIGTHNEDSCMLAARLLDEKNIPHNHPRVSFSQLYGMSDNITFNLAHAGYRVSKYLPYGPVKDVVPYLIRRAQENTSIAGSMGRELSLIRKEMKRRGI</sequence>
<dbReference type="InterPro" id="IPR015659">
    <property type="entry name" value="Proline_oxidase"/>
</dbReference>
<keyword evidence="1" id="KW-0560">Oxidoreductase</keyword>
<dbReference type="EMBL" id="RMBX01000002">
    <property type="protein sequence ID" value="RPD42247.1"/>
    <property type="molecule type" value="Genomic_DNA"/>
</dbReference>
<evidence type="ECO:0000259" key="2">
    <source>
        <dbReference type="Pfam" id="PF01619"/>
    </source>
</evidence>
<feature type="domain" description="Proline dehydrogenase" evidence="2">
    <location>
        <begin position="79"/>
        <end position="377"/>
    </location>
</feature>